<feature type="region of interest" description="Disordered" evidence="1">
    <location>
        <begin position="109"/>
        <end position="229"/>
    </location>
</feature>
<feature type="region of interest" description="Disordered" evidence="1">
    <location>
        <begin position="546"/>
        <end position="577"/>
    </location>
</feature>
<gene>
    <name evidence="3" type="ORF">LODBEIA_P07150</name>
</gene>
<keyword evidence="2" id="KW-1133">Transmembrane helix</keyword>
<feature type="compositionally biased region" description="Polar residues" evidence="1">
    <location>
        <begin position="177"/>
        <end position="188"/>
    </location>
</feature>
<evidence type="ECO:0000256" key="1">
    <source>
        <dbReference type="SAM" id="MobiDB-lite"/>
    </source>
</evidence>
<feature type="transmembrane region" description="Helical" evidence="2">
    <location>
        <begin position="71"/>
        <end position="93"/>
    </location>
</feature>
<feature type="compositionally biased region" description="Low complexity" evidence="1">
    <location>
        <begin position="348"/>
        <end position="365"/>
    </location>
</feature>
<keyword evidence="4" id="KW-1185">Reference proteome</keyword>
<dbReference type="EMBL" id="OZ022405">
    <property type="protein sequence ID" value="CAK9436157.1"/>
    <property type="molecule type" value="Genomic_DNA"/>
</dbReference>
<proteinExistence type="predicted"/>
<dbReference type="RefSeq" id="XP_066827653.1">
    <property type="nucleotide sequence ID" value="XM_066976666.1"/>
</dbReference>
<feature type="region of interest" description="Disordered" evidence="1">
    <location>
        <begin position="245"/>
        <end position="277"/>
    </location>
</feature>
<evidence type="ECO:0008006" key="5">
    <source>
        <dbReference type="Google" id="ProtNLM"/>
    </source>
</evidence>
<feature type="region of interest" description="Disordered" evidence="1">
    <location>
        <begin position="337"/>
        <end position="413"/>
    </location>
</feature>
<feature type="compositionally biased region" description="Polar residues" evidence="1">
    <location>
        <begin position="371"/>
        <end position="381"/>
    </location>
</feature>
<dbReference type="Proteomes" id="UP001497383">
    <property type="component" value="Chromosome 1"/>
</dbReference>
<protein>
    <recommendedName>
        <fullName evidence="5">Membrane anchor Opy2 N-terminal domain-containing protein</fullName>
    </recommendedName>
</protein>
<feature type="compositionally biased region" description="Polar residues" evidence="1">
    <location>
        <begin position="204"/>
        <end position="221"/>
    </location>
</feature>
<keyword evidence="2" id="KW-0472">Membrane</keyword>
<feature type="region of interest" description="Disordered" evidence="1">
    <location>
        <begin position="446"/>
        <end position="479"/>
    </location>
</feature>
<feature type="compositionally biased region" description="Low complexity" evidence="1">
    <location>
        <begin position="189"/>
        <end position="203"/>
    </location>
</feature>
<accession>A0ABP0ZEA2</accession>
<reference evidence="3 4" key="1">
    <citation type="submission" date="2024-03" db="EMBL/GenBank/DDBJ databases">
        <authorList>
            <person name="Brejova B."/>
        </authorList>
    </citation>
    <scope>NUCLEOTIDE SEQUENCE [LARGE SCALE GENOMIC DNA]</scope>
    <source>
        <strain evidence="3 4">CBS 14171</strain>
    </source>
</reference>
<name>A0ABP0ZEA2_9ASCO</name>
<evidence type="ECO:0000313" key="4">
    <source>
        <dbReference type="Proteomes" id="UP001497383"/>
    </source>
</evidence>
<keyword evidence="2" id="KW-0812">Transmembrane</keyword>
<sequence length="577" mass="62993">MLAGTPNVFQERYLSKRELDSNGCVTNCPRLPDCICPGKNEQCVQIAATCEKCAYNQCTPISSSTVHVGGVVGGVVGGLIVAALAGCILYYFLVYKKKHPVTLDEEYDYYDNDTDEYGGKGSSESVSGDEEYSLKRLSSAGVELQQQDEHQQSQSLSPLGEGLLGDPGKTSKDTAGGTASNSQGSSQYAARPNARRAGAAANNSRKTQMKRISSYESFTRPSRSKQQKQLQALQRRARQKTIVEQANQQRQQQQQQQQQSGATQLYMQPGHRDSVATSFSNASNILPIAYIPGVTVRPSKNNTGSIYSNDSDSLFSDMNAIENASIVGDVVRASKGSVEGQNNHHHNNNNIHNNNNNNNNTSNTNLRQVPEEQSNDGNAATMTAIKAQPRLVNVDRIEEEEEEDEEEDDDYDYENYNPSLHGVGIQNGAINEETDDSDVDSDIGQITRATSTRTNKGRGKISRISRISRMSGTSATTSDGASFATKEILMDSRHETNASGTYIDETLTSMPIELVTRGVNFANRDSRTVDWENGSTVGSFLFDVEFDGNRPMTPPPRRNIGVGDDDASSVRSPFEDP</sequence>
<organism evidence="3 4">
    <name type="scientific">Lodderomyces beijingensis</name>
    <dbReference type="NCBI Taxonomy" id="1775926"/>
    <lineage>
        <taxon>Eukaryota</taxon>
        <taxon>Fungi</taxon>
        <taxon>Dikarya</taxon>
        <taxon>Ascomycota</taxon>
        <taxon>Saccharomycotina</taxon>
        <taxon>Pichiomycetes</taxon>
        <taxon>Debaryomycetaceae</taxon>
        <taxon>Candida/Lodderomyces clade</taxon>
        <taxon>Lodderomyces</taxon>
    </lineage>
</organism>
<feature type="compositionally biased region" description="Acidic residues" evidence="1">
    <location>
        <begin position="397"/>
        <end position="413"/>
    </location>
</feature>
<evidence type="ECO:0000313" key="3">
    <source>
        <dbReference type="EMBL" id="CAK9436157.1"/>
    </source>
</evidence>
<dbReference type="GeneID" id="92205911"/>
<feature type="compositionally biased region" description="Low complexity" evidence="1">
    <location>
        <begin position="464"/>
        <end position="479"/>
    </location>
</feature>
<evidence type="ECO:0000256" key="2">
    <source>
        <dbReference type="SAM" id="Phobius"/>
    </source>
</evidence>
<feature type="compositionally biased region" description="Low complexity" evidence="1">
    <location>
        <begin position="248"/>
        <end position="259"/>
    </location>
</feature>